<sequence length="155" mass="18209">MVVAGRSKNTITSCIGQRSRRMNHGQIGWLRTHENEEGFGRQPQRMRKFENGMLVGQMKTLVFYQFNGEKKISKDATKTSWIMHEYSLVNNAQLSQFEHWVLYGIIHHKNNDLGKQYDQKKKVVDMVSDHDQSLETRRSQSVQEFREYLTATVEN</sequence>
<keyword evidence="6" id="KW-1185">Reference proteome</keyword>
<name>A0A1U8A1L2_NELNU</name>
<evidence type="ECO:0000256" key="2">
    <source>
        <dbReference type="ARBA" id="ARBA00023125"/>
    </source>
</evidence>
<dbReference type="SUPFAM" id="SSF101941">
    <property type="entry name" value="NAC domain"/>
    <property type="match status" value="1"/>
</dbReference>
<dbReference type="InterPro" id="IPR003441">
    <property type="entry name" value="NAC-dom"/>
</dbReference>
<evidence type="ECO:0000259" key="5">
    <source>
        <dbReference type="PROSITE" id="PS51005"/>
    </source>
</evidence>
<dbReference type="GO" id="GO:0006355">
    <property type="term" value="P:regulation of DNA-templated transcription"/>
    <property type="evidence" value="ECO:0007669"/>
    <property type="project" value="InterPro"/>
</dbReference>
<protein>
    <submittedName>
        <fullName evidence="7">NAC domain-containing protein 41-like</fullName>
    </submittedName>
</protein>
<dbReference type="Proteomes" id="UP000189703">
    <property type="component" value="Unplaced"/>
</dbReference>
<reference evidence="7" key="1">
    <citation type="submission" date="2025-08" db="UniProtKB">
        <authorList>
            <consortium name="RefSeq"/>
        </authorList>
    </citation>
    <scope>IDENTIFICATION</scope>
</reference>
<keyword evidence="4" id="KW-0539">Nucleus</keyword>
<dbReference type="InParanoid" id="A0A1U8A1L2"/>
<dbReference type="AlphaFoldDB" id="A0A1U8A1L2"/>
<keyword evidence="2" id="KW-0238">DNA-binding</keyword>
<dbReference type="KEGG" id="nnu:104599847"/>
<dbReference type="OrthoDB" id="1002172at2759"/>
<dbReference type="InterPro" id="IPR036093">
    <property type="entry name" value="NAC_dom_sf"/>
</dbReference>
<evidence type="ECO:0000256" key="1">
    <source>
        <dbReference type="ARBA" id="ARBA00023015"/>
    </source>
</evidence>
<dbReference type="PROSITE" id="PS51005">
    <property type="entry name" value="NAC"/>
    <property type="match status" value="1"/>
</dbReference>
<feature type="domain" description="NAC" evidence="5">
    <location>
        <begin position="1"/>
        <end position="108"/>
    </location>
</feature>
<dbReference type="Gene3D" id="2.170.150.80">
    <property type="entry name" value="NAC domain"/>
    <property type="match status" value="1"/>
</dbReference>
<evidence type="ECO:0000256" key="3">
    <source>
        <dbReference type="ARBA" id="ARBA00023163"/>
    </source>
</evidence>
<keyword evidence="1" id="KW-0805">Transcription regulation</keyword>
<dbReference type="GO" id="GO:0003677">
    <property type="term" value="F:DNA binding"/>
    <property type="evidence" value="ECO:0007669"/>
    <property type="project" value="UniProtKB-KW"/>
</dbReference>
<gene>
    <name evidence="7" type="primary">LOC104599847</name>
</gene>
<dbReference type="RefSeq" id="XP_010260887.1">
    <property type="nucleotide sequence ID" value="XM_010262585.1"/>
</dbReference>
<proteinExistence type="predicted"/>
<dbReference type="Pfam" id="PF02365">
    <property type="entry name" value="NAM"/>
    <property type="match status" value="1"/>
</dbReference>
<evidence type="ECO:0000256" key="4">
    <source>
        <dbReference type="ARBA" id="ARBA00023242"/>
    </source>
</evidence>
<accession>A0A1U8A1L2</accession>
<keyword evidence="3" id="KW-0804">Transcription</keyword>
<dbReference type="GeneID" id="104599847"/>
<organism evidence="6 7">
    <name type="scientific">Nelumbo nucifera</name>
    <name type="common">Sacred lotus</name>
    <dbReference type="NCBI Taxonomy" id="4432"/>
    <lineage>
        <taxon>Eukaryota</taxon>
        <taxon>Viridiplantae</taxon>
        <taxon>Streptophyta</taxon>
        <taxon>Embryophyta</taxon>
        <taxon>Tracheophyta</taxon>
        <taxon>Spermatophyta</taxon>
        <taxon>Magnoliopsida</taxon>
        <taxon>Proteales</taxon>
        <taxon>Nelumbonaceae</taxon>
        <taxon>Nelumbo</taxon>
    </lineage>
</organism>
<evidence type="ECO:0000313" key="7">
    <source>
        <dbReference type="RefSeq" id="XP_010260887.1"/>
    </source>
</evidence>
<evidence type="ECO:0000313" key="6">
    <source>
        <dbReference type="Proteomes" id="UP000189703"/>
    </source>
</evidence>